<evidence type="ECO:0000256" key="11">
    <source>
        <dbReference type="PROSITE-ProRule" id="PRU00103"/>
    </source>
</evidence>
<dbReference type="InterPro" id="IPR021133">
    <property type="entry name" value="HEAT_type_2"/>
</dbReference>
<name>A0A2P6MV31_9EUKA</name>
<feature type="binding site" evidence="10">
    <location>
        <position position="118"/>
    </location>
    <ligand>
        <name>Fe cation</name>
        <dbReference type="ChEBI" id="CHEBI:24875"/>
        <label>1</label>
    </ligand>
</feature>
<evidence type="ECO:0000256" key="6">
    <source>
        <dbReference type="ARBA" id="ARBA00023004"/>
    </source>
</evidence>
<organism evidence="13 14">
    <name type="scientific">Planoprotostelium fungivorum</name>
    <dbReference type="NCBI Taxonomy" id="1890364"/>
    <lineage>
        <taxon>Eukaryota</taxon>
        <taxon>Amoebozoa</taxon>
        <taxon>Evosea</taxon>
        <taxon>Variosea</taxon>
        <taxon>Cavosteliida</taxon>
        <taxon>Cavosteliaceae</taxon>
        <taxon>Planoprotostelium</taxon>
    </lineage>
</organism>
<keyword evidence="3 10" id="KW-0479">Metal-binding</keyword>
<evidence type="ECO:0000256" key="12">
    <source>
        <dbReference type="SAM" id="MobiDB-lite"/>
    </source>
</evidence>
<dbReference type="OrthoDB" id="421002at2759"/>
<dbReference type="GO" id="GO:0046872">
    <property type="term" value="F:metal ion binding"/>
    <property type="evidence" value="ECO:0007669"/>
    <property type="project" value="UniProtKB-KW"/>
</dbReference>
<feature type="binding site" evidence="10">
    <location>
        <position position="86"/>
    </location>
    <ligand>
        <name>Fe cation</name>
        <dbReference type="ChEBI" id="CHEBI:24875"/>
        <label>1</label>
    </ligand>
</feature>
<keyword evidence="14" id="KW-1185">Reference proteome</keyword>
<reference evidence="13 14" key="1">
    <citation type="journal article" date="2018" name="Genome Biol. Evol.">
        <title>Multiple Roots of Fruiting Body Formation in Amoebozoa.</title>
        <authorList>
            <person name="Hillmann F."/>
            <person name="Forbes G."/>
            <person name="Novohradska S."/>
            <person name="Ferling I."/>
            <person name="Riege K."/>
            <person name="Groth M."/>
            <person name="Westermann M."/>
            <person name="Marz M."/>
            <person name="Spaller T."/>
            <person name="Winckler T."/>
            <person name="Schaap P."/>
            <person name="Glockner G."/>
        </authorList>
    </citation>
    <scope>NUCLEOTIDE SEQUENCE [LARGE SCALE GENOMIC DNA]</scope>
    <source>
        <strain evidence="13 14">Jena</strain>
    </source>
</reference>
<dbReference type="STRING" id="1890364.A0A2P6MV31"/>
<dbReference type="InterPro" id="IPR027517">
    <property type="entry name" value="Deoxyhypusine_hydroxylase"/>
</dbReference>
<gene>
    <name evidence="13" type="ORF">PROFUN_15683</name>
</gene>
<evidence type="ECO:0000256" key="4">
    <source>
        <dbReference type="ARBA" id="ARBA00022737"/>
    </source>
</evidence>
<dbReference type="AlphaFoldDB" id="A0A2P6MV31"/>
<evidence type="ECO:0000256" key="1">
    <source>
        <dbReference type="ARBA" id="ARBA00000068"/>
    </source>
</evidence>
<comment type="similarity">
    <text evidence="10">Belongs to the deoxyhypusine hydroxylase family.</text>
</comment>
<evidence type="ECO:0000256" key="9">
    <source>
        <dbReference type="ARBA" id="ARBA00045876"/>
    </source>
</evidence>
<evidence type="ECO:0000313" key="14">
    <source>
        <dbReference type="Proteomes" id="UP000241769"/>
    </source>
</evidence>
<comment type="cofactor">
    <cofactor evidence="10">
        <name>Fe(2+)</name>
        <dbReference type="ChEBI" id="CHEBI:29033"/>
    </cofactor>
    <text evidence="10">Binds 2 Fe(2+) ions per subunit.</text>
</comment>
<dbReference type="PROSITE" id="PS50077">
    <property type="entry name" value="HEAT_REPEAT"/>
    <property type="match status" value="1"/>
</dbReference>
<accession>A0A2P6MV31</accession>
<comment type="function">
    <text evidence="9">Catalyzes the hydroxylation of the N(6)-(4-aminobutyl)-L-lysine intermediate produced by deoxyhypusine synthase/DHPS on a critical lysine of the eukaryotic translation initiation factor 5A/eIF-5A. This is the second step of the post-translational modification of that lysine into an unusual amino acid residue named hypusine. Hypusination is unique to mature eIF-5A factor and is essential for its function.</text>
</comment>
<comment type="caution">
    <text evidence="13">The sequence shown here is derived from an EMBL/GenBank/DDBJ whole genome shotgun (WGS) entry which is preliminary data.</text>
</comment>
<feature type="binding site" evidence="10">
    <location>
        <position position="85"/>
    </location>
    <ligand>
        <name>Fe cation</name>
        <dbReference type="ChEBI" id="CHEBI:24875"/>
        <label>1</label>
    </ligand>
</feature>
<evidence type="ECO:0000313" key="13">
    <source>
        <dbReference type="EMBL" id="PRP75572.1"/>
    </source>
</evidence>
<dbReference type="Pfam" id="PF13646">
    <property type="entry name" value="HEAT_2"/>
    <property type="match status" value="2"/>
</dbReference>
<dbReference type="InterPro" id="IPR004155">
    <property type="entry name" value="PBS_lyase_HEAT"/>
</dbReference>
<keyword evidence="5 10" id="KW-0560">Oxidoreductase</keyword>
<dbReference type="InParanoid" id="A0A2P6MV31"/>
<feature type="binding site" evidence="10">
    <location>
        <position position="295"/>
    </location>
    <ligand>
        <name>Fe cation</name>
        <dbReference type="ChEBI" id="CHEBI:24875"/>
        <label>2</label>
    </ligand>
</feature>
<evidence type="ECO:0000256" key="5">
    <source>
        <dbReference type="ARBA" id="ARBA00023002"/>
    </source>
</evidence>
<feature type="binding site" evidence="10">
    <location>
        <position position="261"/>
    </location>
    <ligand>
        <name>Fe cation</name>
        <dbReference type="ChEBI" id="CHEBI:24875"/>
        <label>2</label>
    </ligand>
</feature>
<keyword evidence="6 10" id="KW-0408">Iron</keyword>
<feature type="repeat" description="HEAT" evidence="11">
    <location>
        <begin position="99"/>
        <end position="139"/>
    </location>
</feature>
<dbReference type="HAMAP" id="MF_03101">
    <property type="entry name" value="Deoxyhypusine_hydroxylase"/>
    <property type="match status" value="1"/>
</dbReference>
<dbReference type="PANTHER" id="PTHR12697:SF5">
    <property type="entry name" value="DEOXYHYPUSINE HYDROXYLASE"/>
    <property type="match status" value="1"/>
</dbReference>
<dbReference type="FunCoup" id="A0A2P6MV31">
    <property type="interactions" value="599"/>
</dbReference>
<dbReference type="InterPro" id="IPR011989">
    <property type="entry name" value="ARM-like"/>
</dbReference>
<feature type="region of interest" description="Disordered" evidence="12">
    <location>
        <begin position="1"/>
        <end position="26"/>
    </location>
</feature>
<sequence>MVTASCVPVHAHAEDSDQEDVSSTTPLELSAEKISQLKGRIMDETQPMEKRNRCVFTLCAVRTEPSIDALSECLKSKTCSELLKHEIAYVLGQMKSYHAVPVLIQTLEDESEAVIVRHEAAEALGAIGQKDSIGVLTKYLEDPSIEVRETCQIAIDRILYFEKRRHEGKPSEVECLSMYDELMLGQTDEEEMSKMFQSVDPAPSSLLEGTEQARIERAKVCKRGHQTTEYRGLFALRDIGTDAAVHAMIEGFSDSSALFRHEVAFVMGQLQSPASKEILTKVLCDANEHEMVRHEAAEALGAISTDDTVEILQKHLKDEHGMVRESCSVALDIHQYFHSDQFQYADGLNE</sequence>
<dbReference type="InterPro" id="IPR016024">
    <property type="entry name" value="ARM-type_fold"/>
</dbReference>
<keyword evidence="4" id="KW-0677">Repeat</keyword>
<protein>
    <recommendedName>
        <fullName evidence="10">Deoxyhypusine hydroxylase</fullName>
        <shortName evidence="10">DOHH</shortName>
        <ecNumber evidence="10">1.14.99.29</ecNumber>
    </recommendedName>
    <alternativeName>
        <fullName evidence="10">Deoxyhypusine dioxygenase</fullName>
    </alternativeName>
    <alternativeName>
        <fullName evidence="10">Deoxyhypusine monooxygenase</fullName>
    </alternativeName>
</protein>
<feature type="binding site" evidence="10">
    <location>
        <position position="119"/>
    </location>
    <ligand>
        <name>Fe cation</name>
        <dbReference type="ChEBI" id="CHEBI:24875"/>
        <label>1</label>
    </ligand>
</feature>
<evidence type="ECO:0000256" key="3">
    <source>
        <dbReference type="ARBA" id="ARBA00022723"/>
    </source>
</evidence>
<dbReference type="Gene3D" id="1.25.10.10">
    <property type="entry name" value="Leucine-rich Repeat Variant"/>
    <property type="match status" value="2"/>
</dbReference>
<comment type="pathway">
    <text evidence="2 10">Protein modification; eIF5A hypusination.</text>
</comment>
<dbReference type="EC" id="1.14.99.29" evidence="10"/>
<dbReference type="SMART" id="SM00567">
    <property type="entry name" value="EZ_HEAT"/>
    <property type="match status" value="6"/>
</dbReference>
<feature type="binding site" evidence="10">
    <location>
        <position position="294"/>
    </location>
    <ligand>
        <name>Fe cation</name>
        <dbReference type="ChEBI" id="CHEBI:24875"/>
        <label>2</label>
    </ligand>
</feature>
<evidence type="ECO:0000256" key="2">
    <source>
        <dbReference type="ARBA" id="ARBA00005041"/>
    </source>
</evidence>
<dbReference type="SUPFAM" id="SSF48371">
    <property type="entry name" value="ARM repeat"/>
    <property type="match status" value="1"/>
</dbReference>
<evidence type="ECO:0000256" key="10">
    <source>
        <dbReference type="HAMAP-Rule" id="MF_03101"/>
    </source>
</evidence>
<dbReference type="UniPathway" id="UPA00354"/>
<comment type="function">
    <text evidence="10">Catalyzes the hydroxylation of the N(6)-(4-aminobutyl)-L-lysine intermediate to form hypusine, an essential post-translational modification only found in mature eIF-5A factor.</text>
</comment>
<dbReference type="GO" id="GO:0019135">
    <property type="term" value="F:deoxyhypusine monooxygenase activity"/>
    <property type="evidence" value="ECO:0007669"/>
    <property type="project" value="UniProtKB-UniRule"/>
</dbReference>
<dbReference type="PANTHER" id="PTHR12697">
    <property type="entry name" value="PBS LYASE HEAT-LIKE PROTEIN"/>
    <property type="match status" value="1"/>
</dbReference>
<keyword evidence="8 10" id="KW-0386">Hypusine biosynthesis</keyword>
<keyword evidence="7 10" id="KW-0503">Monooxygenase</keyword>
<dbReference type="Proteomes" id="UP000241769">
    <property type="component" value="Unassembled WGS sequence"/>
</dbReference>
<feature type="binding site" evidence="10">
    <location>
        <position position="262"/>
    </location>
    <ligand>
        <name>Fe cation</name>
        <dbReference type="ChEBI" id="CHEBI:24875"/>
        <label>2</label>
    </ligand>
</feature>
<proteinExistence type="inferred from homology"/>
<evidence type="ECO:0000256" key="7">
    <source>
        <dbReference type="ARBA" id="ARBA00023033"/>
    </source>
</evidence>
<comment type="catalytic activity">
    <reaction evidence="1 10">
        <text>[eIF5A protein]-deoxyhypusine + AH2 + O2 = [eIF5A protein]-hypusine + A + H2O</text>
        <dbReference type="Rhea" id="RHEA:14101"/>
        <dbReference type="Rhea" id="RHEA-COMP:10144"/>
        <dbReference type="Rhea" id="RHEA-COMP:12592"/>
        <dbReference type="ChEBI" id="CHEBI:13193"/>
        <dbReference type="ChEBI" id="CHEBI:15377"/>
        <dbReference type="ChEBI" id="CHEBI:15379"/>
        <dbReference type="ChEBI" id="CHEBI:17499"/>
        <dbReference type="ChEBI" id="CHEBI:82657"/>
        <dbReference type="ChEBI" id="CHEBI:91175"/>
        <dbReference type="EC" id="1.14.99.29"/>
    </reaction>
</comment>
<evidence type="ECO:0000256" key="8">
    <source>
        <dbReference type="ARBA" id="ARBA00023256"/>
    </source>
</evidence>
<dbReference type="EMBL" id="MDYQ01000377">
    <property type="protein sequence ID" value="PRP75572.1"/>
    <property type="molecule type" value="Genomic_DNA"/>
</dbReference>